<dbReference type="Proteomes" id="UP000693970">
    <property type="component" value="Unassembled WGS sequence"/>
</dbReference>
<reference evidence="5" key="1">
    <citation type="journal article" date="2021" name="Sci. Rep.">
        <title>Diploid genomic architecture of Nitzschia inconspicua, an elite biomass production diatom.</title>
        <authorList>
            <person name="Oliver A."/>
            <person name="Podell S."/>
            <person name="Pinowska A."/>
            <person name="Traller J.C."/>
            <person name="Smith S.R."/>
            <person name="McClure R."/>
            <person name="Beliaev A."/>
            <person name="Bohutskyi P."/>
            <person name="Hill E.A."/>
            <person name="Rabines A."/>
            <person name="Zheng H."/>
            <person name="Allen L.Z."/>
            <person name="Kuo A."/>
            <person name="Grigoriev I.V."/>
            <person name="Allen A.E."/>
            <person name="Hazlebeck D."/>
            <person name="Allen E.E."/>
        </authorList>
    </citation>
    <scope>NUCLEOTIDE SEQUENCE</scope>
    <source>
        <strain evidence="5">Hildebrandi</strain>
    </source>
</reference>
<accession>A0A9K3LDD4</accession>
<gene>
    <name evidence="4" type="ORF">IV203_002557</name>
    <name evidence="3" type="ORF">IV203_002702</name>
    <name evidence="5" type="ORF">IV203_034501</name>
</gene>
<evidence type="ECO:0000313" key="3">
    <source>
        <dbReference type="EMBL" id="KAG7337439.1"/>
    </source>
</evidence>
<keyword evidence="2" id="KW-0472">Membrane</keyword>
<feature type="region of interest" description="Disordered" evidence="1">
    <location>
        <begin position="394"/>
        <end position="455"/>
    </location>
</feature>
<name>A0A9K3LDD4_9STRA</name>
<keyword evidence="6" id="KW-1185">Reference proteome</keyword>
<keyword evidence="2" id="KW-1133">Transmembrane helix</keyword>
<feature type="compositionally biased region" description="Basic and acidic residues" evidence="1">
    <location>
        <begin position="444"/>
        <end position="455"/>
    </location>
</feature>
<feature type="compositionally biased region" description="Low complexity" evidence="1">
    <location>
        <begin position="394"/>
        <end position="407"/>
    </location>
</feature>
<dbReference type="InterPro" id="IPR005331">
    <property type="entry name" value="Sulfotransferase"/>
</dbReference>
<feature type="transmembrane region" description="Helical" evidence="2">
    <location>
        <begin position="20"/>
        <end position="37"/>
    </location>
</feature>
<proteinExistence type="predicted"/>
<evidence type="ECO:0000313" key="5">
    <source>
        <dbReference type="EMBL" id="KAG7359403.1"/>
    </source>
</evidence>
<organism evidence="5 6">
    <name type="scientific">Nitzschia inconspicua</name>
    <dbReference type="NCBI Taxonomy" id="303405"/>
    <lineage>
        <taxon>Eukaryota</taxon>
        <taxon>Sar</taxon>
        <taxon>Stramenopiles</taxon>
        <taxon>Ochrophyta</taxon>
        <taxon>Bacillariophyta</taxon>
        <taxon>Bacillariophyceae</taxon>
        <taxon>Bacillariophycidae</taxon>
        <taxon>Bacillariales</taxon>
        <taxon>Bacillariaceae</taxon>
        <taxon>Nitzschia</taxon>
    </lineage>
</organism>
<protein>
    <submittedName>
        <fullName evidence="5">Sulfotransferase family protein</fullName>
    </submittedName>
</protein>
<dbReference type="GO" id="GO:0016020">
    <property type="term" value="C:membrane"/>
    <property type="evidence" value="ECO:0007669"/>
    <property type="project" value="InterPro"/>
</dbReference>
<dbReference type="Pfam" id="PF03567">
    <property type="entry name" value="Sulfotransfer_2"/>
    <property type="match status" value="1"/>
</dbReference>
<evidence type="ECO:0000313" key="6">
    <source>
        <dbReference type="Proteomes" id="UP000693970"/>
    </source>
</evidence>
<dbReference type="GO" id="GO:0008146">
    <property type="term" value="F:sulfotransferase activity"/>
    <property type="evidence" value="ECO:0007669"/>
    <property type="project" value="InterPro"/>
</dbReference>
<feature type="compositionally biased region" description="Basic and acidic residues" evidence="1">
    <location>
        <begin position="413"/>
        <end position="430"/>
    </location>
</feature>
<feature type="compositionally biased region" description="Low complexity" evidence="1">
    <location>
        <begin position="432"/>
        <end position="443"/>
    </location>
</feature>
<dbReference type="EMBL" id="JAGRRH010000033">
    <property type="protein sequence ID" value="KAG7339504.1"/>
    <property type="molecule type" value="Genomic_DNA"/>
</dbReference>
<dbReference type="AlphaFoldDB" id="A0A9K3LDD4"/>
<evidence type="ECO:0000256" key="2">
    <source>
        <dbReference type="SAM" id="Phobius"/>
    </source>
</evidence>
<evidence type="ECO:0000256" key="1">
    <source>
        <dbReference type="SAM" id="MobiDB-lite"/>
    </source>
</evidence>
<evidence type="ECO:0000313" key="4">
    <source>
        <dbReference type="EMBL" id="KAG7339504.1"/>
    </source>
</evidence>
<reference evidence="5" key="2">
    <citation type="submission" date="2021-04" db="EMBL/GenBank/DDBJ databases">
        <authorList>
            <person name="Podell S."/>
        </authorList>
    </citation>
    <scope>NUCLEOTIDE SEQUENCE</scope>
    <source>
        <strain evidence="5">Hildebrandi</strain>
    </source>
</reference>
<comment type="caution">
    <text evidence="5">The sequence shown here is derived from an EMBL/GenBank/DDBJ whole genome shotgun (WGS) entry which is preliminary data.</text>
</comment>
<keyword evidence="2" id="KW-0812">Transmembrane</keyword>
<dbReference type="EMBL" id="JAGRRH010000084">
    <property type="protein sequence ID" value="KAG7337439.1"/>
    <property type="molecule type" value="Genomic_DNA"/>
</dbReference>
<dbReference type="EMBL" id="JAGRRH010000013">
    <property type="protein sequence ID" value="KAG7359403.1"/>
    <property type="molecule type" value="Genomic_DNA"/>
</dbReference>
<sequence>MDRHKILYGQNMTSLPKWKMVVVASVILAVMNTVRMLPRMQNFNNNSSVLYDSMSVMPSLIDAAASSSVERKRMRRPIRNRIVTQTQAVPNQSVVLFSSSWNETLRRNETFTGYRYVRDLIWKVPQKVSWSANRDLFRSWSMLPLPPNDTTTTNSTATTAQTDLIIDTLQYAVIRDPLERLYSGYYNKCIKSPDYEDHCTGFSPKQRKAYPPSFLSFLMRNYRMNRFKKMLQNPHYKAITHLIPNLDRMDHVFHMGSPTFNEEMSSFWKRLGANHTEVERQFPTEAQRKLNSYHSGTTSTTIQQHFEDCQTFQLAMIVTRGDYQGKYAQLYFPIPQWAKDKLQHCQEQGVVLPPPPTTMKKNGNRPLSSETKKILLRQQQKLLQQQQRIEEILQQQPQRQPQQQQQNQRRRQKDNVVFERAKQELQERLKQQRTATTKQQAQLDEGRQQQKRNDR</sequence>